<comment type="caution">
    <text evidence="7">The sequence shown here is derived from an EMBL/GenBank/DDBJ whole genome shotgun (WGS) entry which is preliminary data.</text>
</comment>
<dbReference type="EMBL" id="VKKG01000003">
    <property type="protein sequence ID" value="TRY18371.1"/>
    <property type="molecule type" value="Genomic_DNA"/>
</dbReference>
<evidence type="ECO:0000313" key="7">
    <source>
        <dbReference type="EMBL" id="TRY18371.1"/>
    </source>
</evidence>
<dbReference type="PANTHER" id="PTHR23542:SF1">
    <property type="entry name" value="MAJOR FACILITATOR SUPERFAMILY (MFS) PROFILE DOMAIN-CONTAINING PROTEIN"/>
    <property type="match status" value="1"/>
</dbReference>
<keyword evidence="8" id="KW-1185">Reference proteome</keyword>
<evidence type="ECO:0000256" key="4">
    <source>
        <dbReference type="ARBA" id="ARBA00023136"/>
    </source>
</evidence>
<comment type="subcellular location">
    <subcellularLocation>
        <location evidence="1">Cell membrane</location>
        <topology evidence="1">Multi-pass membrane protein</topology>
    </subcellularLocation>
</comment>
<feature type="transmembrane region" description="Helical" evidence="5">
    <location>
        <begin position="314"/>
        <end position="331"/>
    </location>
</feature>
<dbReference type="InterPro" id="IPR011701">
    <property type="entry name" value="MFS"/>
</dbReference>
<dbReference type="SUPFAM" id="SSF103473">
    <property type="entry name" value="MFS general substrate transporter"/>
    <property type="match status" value="1"/>
</dbReference>
<organism evidence="7 8">
    <name type="scientific">Tessaracoccus rhinocerotis</name>
    <dbReference type="NCBI Taxonomy" id="1689449"/>
    <lineage>
        <taxon>Bacteria</taxon>
        <taxon>Bacillati</taxon>
        <taxon>Actinomycetota</taxon>
        <taxon>Actinomycetes</taxon>
        <taxon>Propionibacteriales</taxon>
        <taxon>Propionibacteriaceae</taxon>
        <taxon>Tessaracoccus</taxon>
    </lineage>
</organism>
<evidence type="ECO:0000313" key="8">
    <source>
        <dbReference type="Proteomes" id="UP000317638"/>
    </source>
</evidence>
<evidence type="ECO:0000256" key="3">
    <source>
        <dbReference type="ARBA" id="ARBA00022989"/>
    </source>
</evidence>
<feature type="transmembrane region" description="Helical" evidence="5">
    <location>
        <begin position="221"/>
        <end position="243"/>
    </location>
</feature>
<feature type="domain" description="Major facilitator superfamily (MFS) profile" evidence="6">
    <location>
        <begin position="190"/>
        <end position="412"/>
    </location>
</feature>
<reference evidence="7 8" key="1">
    <citation type="submission" date="2019-07" db="EMBL/GenBank/DDBJ databases">
        <authorList>
            <person name="Zhou L.-Y."/>
        </authorList>
    </citation>
    <scope>NUCLEOTIDE SEQUENCE [LARGE SCALE GENOMIC DNA]</scope>
    <source>
        <strain evidence="7 8">YIM 101269</strain>
    </source>
</reference>
<dbReference type="Proteomes" id="UP000317638">
    <property type="component" value="Unassembled WGS sequence"/>
</dbReference>
<gene>
    <name evidence="7" type="ORF">FOJ82_08780</name>
</gene>
<evidence type="ECO:0000256" key="2">
    <source>
        <dbReference type="ARBA" id="ARBA00022692"/>
    </source>
</evidence>
<proteinExistence type="predicted"/>
<feature type="transmembrane region" description="Helical" evidence="5">
    <location>
        <begin position="289"/>
        <end position="308"/>
    </location>
</feature>
<dbReference type="PANTHER" id="PTHR23542">
    <property type="match status" value="1"/>
</dbReference>
<accession>A0A553K0Z3</accession>
<dbReference type="AlphaFoldDB" id="A0A553K0Z3"/>
<name>A0A553K0Z3_9ACTN</name>
<evidence type="ECO:0000256" key="1">
    <source>
        <dbReference type="ARBA" id="ARBA00004651"/>
    </source>
</evidence>
<dbReference type="GO" id="GO:0005886">
    <property type="term" value="C:plasma membrane"/>
    <property type="evidence" value="ECO:0007669"/>
    <property type="project" value="UniProtKB-SubCell"/>
</dbReference>
<feature type="transmembrane region" description="Helical" evidence="5">
    <location>
        <begin position="372"/>
        <end position="392"/>
    </location>
</feature>
<dbReference type="InterPro" id="IPR020846">
    <property type="entry name" value="MFS_dom"/>
</dbReference>
<keyword evidence="2 5" id="KW-0812">Transmembrane</keyword>
<feature type="transmembrane region" description="Helical" evidence="5">
    <location>
        <begin position="60"/>
        <end position="82"/>
    </location>
</feature>
<keyword evidence="4 5" id="KW-0472">Membrane</keyword>
<keyword evidence="3 5" id="KW-1133">Transmembrane helix</keyword>
<dbReference type="Gene3D" id="1.20.1250.20">
    <property type="entry name" value="MFS general substrate transporter like domains"/>
    <property type="match status" value="1"/>
</dbReference>
<evidence type="ECO:0000256" key="5">
    <source>
        <dbReference type="SAM" id="Phobius"/>
    </source>
</evidence>
<dbReference type="OrthoDB" id="4686510at2"/>
<dbReference type="Pfam" id="PF07690">
    <property type="entry name" value="MFS_1"/>
    <property type="match status" value="2"/>
</dbReference>
<protein>
    <submittedName>
        <fullName evidence="7">MFS transporter</fullName>
    </submittedName>
</protein>
<feature type="transmembrane region" description="Helical" evidence="5">
    <location>
        <begin position="179"/>
        <end position="200"/>
    </location>
</feature>
<feature type="transmembrane region" description="Helical" evidence="5">
    <location>
        <begin position="255"/>
        <end position="277"/>
    </location>
</feature>
<evidence type="ECO:0000259" key="6">
    <source>
        <dbReference type="PROSITE" id="PS50850"/>
    </source>
</evidence>
<dbReference type="GO" id="GO:0022857">
    <property type="term" value="F:transmembrane transporter activity"/>
    <property type="evidence" value="ECO:0007669"/>
    <property type="project" value="InterPro"/>
</dbReference>
<dbReference type="PROSITE" id="PS50850">
    <property type="entry name" value="MFS"/>
    <property type="match status" value="1"/>
</dbReference>
<feature type="transmembrane region" description="Helical" evidence="5">
    <location>
        <begin position="343"/>
        <end position="366"/>
    </location>
</feature>
<feature type="transmembrane region" description="Helical" evidence="5">
    <location>
        <begin position="94"/>
        <end position="125"/>
    </location>
</feature>
<feature type="transmembrane region" description="Helical" evidence="5">
    <location>
        <begin position="37"/>
        <end position="54"/>
    </location>
</feature>
<dbReference type="InterPro" id="IPR036259">
    <property type="entry name" value="MFS_trans_sf"/>
</dbReference>
<sequence length="412" mass="41988">MGTRPGRSCPSEAWRVSDSYLNLLRAPGVARVMASQLVARFPTGMLALGILIHIETVFGSYGAAGVVLAAMSVGQALAGPVTSRMMGRFGARRVLVVTTVLCAGSMAVVALAPMQLWGFVVFALLTGLSSPPVQPAVRTIYPRLVDVGKLPRLFSLDASAQEIIWVAGPLVITVVSREISPVVGLLVCVAVTLAGGAWFITSKELGTVRIARSETRLGAVLLKPGVMLATVTGLLLIGAGAAVEVGVVARFGEGGLQAGVVLALAAVASLAGGLTLGHLPLTDWTLTRRLAVVAVGTFLAIYVSGVWWTGLAMVVFGFGIAPALAVMYTMVSDSTDFSESAEAYGWIGTGQLVGAAVGSAIAGFMIDANGPAGGFAVAAVVAALAVVAAALLRHARPKRTGADLLADAVSEG</sequence>